<proteinExistence type="inferred from homology"/>
<comment type="similarity">
    <text evidence="1">Belongs to the type-I restriction system S methylase family.</text>
</comment>
<dbReference type="Gene3D" id="3.90.220.20">
    <property type="entry name" value="DNA methylase specificity domains"/>
    <property type="match status" value="2"/>
</dbReference>
<dbReference type="GO" id="GO:0004519">
    <property type="term" value="F:endonuclease activity"/>
    <property type="evidence" value="ECO:0007669"/>
    <property type="project" value="UniProtKB-KW"/>
</dbReference>
<dbReference type="Pfam" id="PF01420">
    <property type="entry name" value="Methylase_S"/>
    <property type="match status" value="1"/>
</dbReference>
<comment type="caution">
    <text evidence="5">The sequence shown here is derived from an EMBL/GenBank/DDBJ whole genome shotgun (WGS) entry which is preliminary data.</text>
</comment>
<evidence type="ECO:0000256" key="2">
    <source>
        <dbReference type="ARBA" id="ARBA00022747"/>
    </source>
</evidence>
<name>A0ABN1K6A6_9BURK</name>
<reference evidence="5 6" key="1">
    <citation type="journal article" date="2019" name="Int. J. Syst. Evol. Microbiol.">
        <title>The Global Catalogue of Microorganisms (GCM) 10K type strain sequencing project: providing services to taxonomists for standard genome sequencing and annotation.</title>
        <authorList>
            <consortium name="The Broad Institute Genomics Platform"/>
            <consortium name="The Broad Institute Genome Sequencing Center for Infectious Disease"/>
            <person name="Wu L."/>
            <person name="Ma J."/>
        </authorList>
    </citation>
    <scope>NUCLEOTIDE SEQUENCE [LARGE SCALE GENOMIC DNA]</scope>
    <source>
        <strain evidence="5 6">JCM 15503</strain>
    </source>
</reference>
<dbReference type="InterPro" id="IPR000055">
    <property type="entry name" value="Restrct_endonuc_typeI_TRD"/>
</dbReference>
<dbReference type="RefSeq" id="WP_141284244.1">
    <property type="nucleotide sequence ID" value="NZ_BAAAEW010000022.1"/>
</dbReference>
<dbReference type="InterPro" id="IPR052021">
    <property type="entry name" value="Type-I_RS_S_subunit"/>
</dbReference>
<protein>
    <submittedName>
        <fullName evidence="5">Restriction endonuclease subunit S</fullName>
    </submittedName>
</protein>
<keyword evidence="3" id="KW-0238">DNA-binding</keyword>
<feature type="domain" description="Type I restriction modification DNA specificity" evidence="4">
    <location>
        <begin position="68"/>
        <end position="180"/>
    </location>
</feature>
<sequence>MTSEWGKFTDLLSAIVDNRGKTCPVGDSGLPLIATNCINADDLYPRYETKRFVSDETYRTWFRGHPKPGDILFICKGSPGRTNWVPDPVDFCIAQDMVAVRANPAKVYPKYLFATLRSEVVQSQIDNMHVGTMIPHFKKGDFDKLRIPLLDSVAQVGVGDFYFDLAERINLLRETNATLEAIAQALFKSWFVDFDPVRAKMEGRAPEGMDEATAALFPDSLEETALGSAPKGWTFKPVAEVVQGVYDGPHATPPEAESGGVFLGIKNLTGTALDLTEIRHIGEDDWAKWTKRVEPRIGDIVFSYEATLGFFALVPPDLRCCLGRRLALIRPNTRDGAGHFWFHQFVAEPFQRLLDKHTIHGATVNRIALKEFPSYSVLTPPVALQMAFDQVAAAIWSRIHANQAQAQVLAQCRDTLLPRLISGQVRLPEAVQSQEEYAL</sequence>
<dbReference type="Proteomes" id="UP001500279">
    <property type="component" value="Unassembled WGS sequence"/>
</dbReference>
<keyword evidence="2" id="KW-0680">Restriction system</keyword>
<gene>
    <name evidence="5" type="ORF">GCM10009107_34280</name>
</gene>
<evidence type="ECO:0000313" key="6">
    <source>
        <dbReference type="Proteomes" id="UP001500279"/>
    </source>
</evidence>
<dbReference type="PANTHER" id="PTHR30408">
    <property type="entry name" value="TYPE-1 RESTRICTION ENZYME ECOKI SPECIFICITY PROTEIN"/>
    <property type="match status" value="1"/>
</dbReference>
<evidence type="ECO:0000259" key="4">
    <source>
        <dbReference type="Pfam" id="PF01420"/>
    </source>
</evidence>
<accession>A0ABN1K6A6</accession>
<keyword evidence="5" id="KW-0255">Endonuclease</keyword>
<evidence type="ECO:0000313" key="5">
    <source>
        <dbReference type="EMBL" id="GAA0756124.1"/>
    </source>
</evidence>
<keyword evidence="6" id="KW-1185">Reference proteome</keyword>
<evidence type="ECO:0000256" key="1">
    <source>
        <dbReference type="ARBA" id="ARBA00010923"/>
    </source>
</evidence>
<organism evidence="5 6">
    <name type="scientific">Ideonella azotifigens</name>
    <dbReference type="NCBI Taxonomy" id="513160"/>
    <lineage>
        <taxon>Bacteria</taxon>
        <taxon>Pseudomonadati</taxon>
        <taxon>Pseudomonadota</taxon>
        <taxon>Betaproteobacteria</taxon>
        <taxon>Burkholderiales</taxon>
        <taxon>Sphaerotilaceae</taxon>
        <taxon>Ideonella</taxon>
    </lineage>
</organism>
<dbReference type="SUPFAM" id="SSF116734">
    <property type="entry name" value="DNA methylase specificity domain"/>
    <property type="match status" value="2"/>
</dbReference>
<keyword evidence="5" id="KW-0378">Hydrolase</keyword>
<keyword evidence="5" id="KW-0540">Nuclease</keyword>
<dbReference type="PANTHER" id="PTHR30408:SF13">
    <property type="entry name" value="TYPE I RESTRICTION ENZYME HINDI SPECIFICITY SUBUNIT"/>
    <property type="match status" value="1"/>
</dbReference>
<dbReference type="EMBL" id="BAAAEW010000022">
    <property type="protein sequence ID" value="GAA0756124.1"/>
    <property type="molecule type" value="Genomic_DNA"/>
</dbReference>
<evidence type="ECO:0000256" key="3">
    <source>
        <dbReference type="ARBA" id="ARBA00023125"/>
    </source>
</evidence>
<dbReference type="InterPro" id="IPR044946">
    <property type="entry name" value="Restrct_endonuc_typeI_TRD_sf"/>
</dbReference>